<gene>
    <name evidence="5" type="ORF">OYC64_004292</name>
</gene>
<dbReference type="Pfam" id="PF00048">
    <property type="entry name" value="IL8"/>
    <property type="match status" value="1"/>
</dbReference>
<dbReference type="AlphaFoldDB" id="A0ABD2FX52"/>
<keyword evidence="1" id="KW-0202">Cytokine</keyword>
<dbReference type="InterPro" id="IPR001089">
    <property type="entry name" value="Chemokine_CXC"/>
</dbReference>
<dbReference type="InterPro" id="IPR001811">
    <property type="entry name" value="Chemokine_IL8-like_dom"/>
</dbReference>
<organism evidence="5 6">
    <name type="scientific">Pagothenia borchgrevinki</name>
    <name type="common">Bald rockcod</name>
    <name type="synonym">Trematomus borchgrevinki</name>
    <dbReference type="NCBI Taxonomy" id="8213"/>
    <lineage>
        <taxon>Eukaryota</taxon>
        <taxon>Metazoa</taxon>
        <taxon>Chordata</taxon>
        <taxon>Craniata</taxon>
        <taxon>Vertebrata</taxon>
        <taxon>Euteleostomi</taxon>
        <taxon>Actinopterygii</taxon>
        <taxon>Neopterygii</taxon>
        <taxon>Teleostei</taxon>
        <taxon>Neoteleostei</taxon>
        <taxon>Acanthomorphata</taxon>
        <taxon>Eupercaria</taxon>
        <taxon>Perciformes</taxon>
        <taxon>Notothenioidei</taxon>
        <taxon>Nototheniidae</taxon>
        <taxon>Pagothenia</taxon>
    </lineage>
</organism>
<reference evidence="5 6" key="2">
    <citation type="journal article" date="2024" name="G3 (Bethesda)">
        <title>The genome of the cryopelagic Antarctic bald notothen, Trematomus borchgrevinki.</title>
        <authorList>
            <person name="Rayamajhi N."/>
            <person name="Rivera-Colon A.G."/>
            <person name="Minhas B.F."/>
            <person name="Cheng C.C."/>
            <person name="Catchen J.M."/>
        </authorList>
    </citation>
    <scope>NUCLEOTIDE SEQUENCE [LARGE SCALE GENOMIC DNA]</scope>
    <source>
        <strain evidence="5">AGRC-2024</strain>
    </source>
</reference>
<dbReference type="PRINTS" id="PR00436">
    <property type="entry name" value="INTERLEUKIN8"/>
</dbReference>
<evidence type="ECO:0000313" key="5">
    <source>
        <dbReference type="EMBL" id="KAL3046253.1"/>
    </source>
</evidence>
<dbReference type="InterPro" id="IPR036048">
    <property type="entry name" value="Interleukin_8-like_sf"/>
</dbReference>
<dbReference type="PRINTS" id="PR00437">
    <property type="entry name" value="SMALLCYTKCXC"/>
</dbReference>
<comment type="caution">
    <text evidence="5">The sequence shown here is derived from an EMBL/GenBank/DDBJ whole genome shotgun (WGS) entry which is preliminary data.</text>
</comment>
<protein>
    <recommendedName>
        <fullName evidence="4">Chemokine interleukin-8-like domain-containing protein</fullName>
    </recommendedName>
</protein>
<evidence type="ECO:0000259" key="4">
    <source>
        <dbReference type="SMART" id="SM00199"/>
    </source>
</evidence>
<feature type="chain" id="PRO_5044858988" description="Chemokine interleukin-8-like domain-containing protein" evidence="3">
    <location>
        <begin position="20"/>
        <end position="121"/>
    </location>
</feature>
<sequence length="121" mass="13229">MNYAIQCIVLLACIITCTSLHILNCRCIKTSSSVNISLIANIKDLPPRPYCNKREVIVYLKDKRSVCLDPEGAFTQAVLRTIKRQKAKLAVKKTTAPPAQKDPPTSPNTTTASASVAPTWS</sequence>
<evidence type="ECO:0000256" key="3">
    <source>
        <dbReference type="SAM" id="SignalP"/>
    </source>
</evidence>
<dbReference type="GO" id="GO:0005615">
    <property type="term" value="C:extracellular space"/>
    <property type="evidence" value="ECO:0007669"/>
    <property type="project" value="UniProtKB-KW"/>
</dbReference>
<proteinExistence type="predicted"/>
<dbReference type="Proteomes" id="UP001619887">
    <property type="component" value="Unassembled WGS sequence"/>
</dbReference>
<dbReference type="GO" id="GO:0005125">
    <property type="term" value="F:cytokine activity"/>
    <property type="evidence" value="ECO:0007669"/>
    <property type="project" value="UniProtKB-KW"/>
</dbReference>
<feature type="domain" description="Chemokine interleukin-8-like" evidence="4">
    <location>
        <begin position="22"/>
        <end position="82"/>
    </location>
</feature>
<evidence type="ECO:0000313" key="6">
    <source>
        <dbReference type="Proteomes" id="UP001619887"/>
    </source>
</evidence>
<name>A0ABD2FX52_PAGBO</name>
<dbReference type="EMBL" id="JBIYXZ010002085">
    <property type="protein sequence ID" value="KAL3046253.1"/>
    <property type="molecule type" value="Genomic_DNA"/>
</dbReference>
<evidence type="ECO:0000256" key="1">
    <source>
        <dbReference type="ARBA" id="ARBA00022514"/>
    </source>
</evidence>
<keyword evidence="3" id="KW-0732">Signal</keyword>
<feature type="compositionally biased region" description="Low complexity" evidence="2">
    <location>
        <begin position="107"/>
        <end position="121"/>
    </location>
</feature>
<feature type="region of interest" description="Disordered" evidence="2">
    <location>
        <begin position="89"/>
        <end position="121"/>
    </location>
</feature>
<dbReference type="SMART" id="SM00199">
    <property type="entry name" value="SCY"/>
    <property type="match status" value="1"/>
</dbReference>
<feature type="signal peptide" evidence="3">
    <location>
        <begin position="1"/>
        <end position="19"/>
    </location>
</feature>
<dbReference type="SUPFAM" id="SSF54117">
    <property type="entry name" value="Interleukin 8-like chemokines"/>
    <property type="match status" value="1"/>
</dbReference>
<dbReference type="Gene3D" id="2.40.50.40">
    <property type="match status" value="1"/>
</dbReference>
<accession>A0ABD2FX52</accession>
<keyword evidence="6" id="KW-1185">Reference proteome</keyword>
<evidence type="ECO:0000256" key="2">
    <source>
        <dbReference type="SAM" id="MobiDB-lite"/>
    </source>
</evidence>
<reference evidence="5 6" key="1">
    <citation type="journal article" date="2022" name="G3 (Bethesda)">
        <title>Evaluating Illumina-, Nanopore-, and PacBio-based genome assembly strategies with the bald notothen, Trematomus borchgrevinki.</title>
        <authorList>
            <person name="Rayamajhi N."/>
            <person name="Cheng C.C."/>
            <person name="Catchen J.M."/>
        </authorList>
    </citation>
    <scope>NUCLEOTIDE SEQUENCE [LARGE SCALE GENOMIC DNA]</scope>
    <source>
        <strain evidence="5">AGRC-2024</strain>
    </source>
</reference>